<dbReference type="EMBL" id="BQFW01000001">
    <property type="protein sequence ID" value="GJJ68124.1"/>
    <property type="molecule type" value="Genomic_DNA"/>
</dbReference>
<organism evidence="2 3">
    <name type="scientific">Entomortierella parvispora</name>
    <dbReference type="NCBI Taxonomy" id="205924"/>
    <lineage>
        <taxon>Eukaryota</taxon>
        <taxon>Fungi</taxon>
        <taxon>Fungi incertae sedis</taxon>
        <taxon>Mucoromycota</taxon>
        <taxon>Mortierellomycotina</taxon>
        <taxon>Mortierellomycetes</taxon>
        <taxon>Mortierellales</taxon>
        <taxon>Mortierellaceae</taxon>
        <taxon>Entomortierella</taxon>
    </lineage>
</organism>
<feature type="compositionally biased region" description="Basic and acidic residues" evidence="1">
    <location>
        <begin position="111"/>
        <end position="120"/>
    </location>
</feature>
<sequence length="267" mass="29006">MPKQPKHSKTSRRARANTPISQDLSELSVASTSMSTIVTDTETKADPTPTLSSRIKGRESKKPTQKPSAGRAVGQQLKAKPQKVIRKSTTGEASSSERSKVISTASKPTKGRGDNRKKSAEMVSDAQKLMDDMAELSKSLQARFSVSDETMVGERERIQKRFLGSAEDTAALVMTLRSASDDFQMGFNGDLEMLGAAVENIGQEHTAQMSQALAELAVKMKMETEATLQDMMNAINEGTVLIAGNVEDQHDADTLVPDLKQLLQNHN</sequence>
<feature type="compositionally biased region" description="Polar residues" evidence="1">
    <location>
        <begin position="18"/>
        <end position="40"/>
    </location>
</feature>
<feature type="region of interest" description="Disordered" evidence="1">
    <location>
        <begin position="1"/>
        <end position="120"/>
    </location>
</feature>
<protein>
    <submittedName>
        <fullName evidence="2">Uncharacterized protein</fullName>
    </submittedName>
</protein>
<evidence type="ECO:0000256" key="1">
    <source>
        <dbReference type="SAM" id="MobiDB-lite"/>
    </source>
</evidence>
<dbReference type="AlphaFoldDB" id="A0A9P3LRR9"/>
<evidence type="ECO:0000313" key="2">
    <source>
        <dbReference type="EMBL" id="GJJ68124.1"/>
    </source>
</evidence>
<gene>
    <name evidence="2" type="ORF">EMPS_00470</name>
</gene>
<feature type="compositionally biased region" description="Basic residues" evidence="1">
    <location>
        <begin position="1"/>
        <end position="15"/>
    </location>
</feature>
<evidence type="ECO:0000313" key="3">
    <source>
        <dbReference type="Proteomes" id="UP000827284"/>
    </source>
</evidence>
<reference evidence="2" key="2">
    <citation type="journal article" date="2022" name="Microbiol. Resour. Announc.">
        <title>Whole-Genome Sequence of Entomortierella parvispora E1425, a Mucoromycotan Fungus Associated with Burkholderiaceae-Related Endosymbiotic Bacteria.</title>
        <authorList>
            <person name="Herlambang A."/>
            <person name="Guo Y."/>
            <person name="Takashima Y."/>
            <person name="Narisawa K."/>
            <person name="Ohta H."/>
            <person name="Nishizawa T."/>
        </authorList>
    </citation>
    <scope>NUCLEOTIDE SEQUENCE</scope>
    <source>
        <strain evidence="2">E1425</strain>
    </source>
</reference>
<accession>A0A9P3LRR9</accession>
<keyword evidence="3" id="KW-1185">Reference proteome</keyword>
<proteinExistence type="predicted"/>
<name>A0A9P3LRR9_9FUNG</name>
<reference evidence="2" key="1">
    <citation type="submission" date="2021-11" db="EMBL/GenBank/DDBJ databases">
        <authorList>
            <person name="Herlambang A."/>
            <person name="Guo Y."/>
            <person name="Takashima Y."/>
            <person name="Nishizawa T."/>
        </authorList>
    </citation>
    <scope>NUCLEOTIDE SEQUENCE</scope>
    <source>
        <strain evidence="2">E1425</strain>
    </source>
</reference>
<dbReference type="Proteomes" id="UP000827284">
    <property type="component" value="Unassembled WGS sequence"/>
</dbReference>
<comment type="caution">
    <text evidence="2">The sequence shown here is derived from an EMBL/GenBank/DDBJ whole genome shotgun (WGS) entry which is preliminary data.</text>
</comment>